<dbReference type="RefSeq" id="XP_040738317.1">
    <property type="nucleotide sequence ID" value="XM_040882771.1"/>
</dbReference>
<dbReference type="GO" id="GO:0031298">
    <property type="term" value="C:replication fork protection complex"/>
    <property type="evidence" value="ECO:0007669"/>
    <property type="project" value="TreeGrafter"/>
</dbReference>
<keyword evidence="6 9" id="KW-0539">Nucleus</keyword>
<sequence>MSEIDDLFDYDAGLDDVLKNLPSTQDKETSQTQNNNHDADATKVLGLDADIKPTKQRVPIAKLDEARLLSQKGIPKLRKDVRTKLKFKGKGHEYSDLGRLLNFYQLWLDDLYPRAKFADGLAMIEKLGHTKRVQIMRREWINEEKPDYRRRDDDSTDDYGNRDNDNSTAERNGPADATTTINDTRNDTSLEDELGDLFAERPRRSFAPVQDASTRQNDDAPPDDDLDMLLAEAENVTSAPKNNNTSIESPSGNAPPDDDLDMLLAEAENTSSTTRQAAPTEAAANQPVTETNNDNNDAPLDDDLDMLLAEAEDIAQAGNGGRKSIFN</sequence>
<keyword evidence="13" id="KW-1185">Reference proteome</keyword>
<evidence type="ECO:0000256" key="1">
    <source>
        <dbReference type="ARBA" id="ARBA00004123"/>
    </source>
</evidence>
<gene>
    <name evidence="12" type="ORF">BHQ10_009815</name>
</gene>
<evidence type="ECO:0000256" key="4">
    <source>
        <dbReference type="ARBA" id="ARBA00022763"/>
    </source>
</evidence>
<comment type="subcellular location">
    <subcellularLocation>
        <location evidence="1 9">Nucleus</location>
    </subcellularLocation>
</comment>
<comment type="function">
    <text evidence="8">Forms a fork protection complex (FPC) with TOF1 and which is required for chromosome segregation during meiosis and DNA damage repair. FPC coordinates leading and lagging strand synthesis and moves with the replication fork. FPC stabilizes replication forks in a configuration that is recognized by replication checkpoint sensors.</text>
</comment>
<reference evidence="12 13" key="1">
    <citation type="journal article" date="2017" name="Biotechnol. Biofuels">
        <title>Differential beta-glucosidase expression as a function of carbon source availability in Talaromyces amestolkiae: a genomic and proteomic approach.</title>
        <authorList>
            <person name="de Eugenio L.I."/>
            <person name="Mendez-Liter J.A."/>
            <person name="Nieto-Dominguez M."/>
            <person name="Alonso L."/>
            <person name="Gil-Munoz J."/>
            <person name="Barriuso J."/>
            <person name="Prieto A."/>
            <person name="Martinez M.J."/>
        </authorList>
    </citation>
    <scope>NUCLEOTIDE SEQUENCE [LARGE SCALE GENOMIC DNA]</scope>
    <source>
        <strain evidence="12 13">CIB</strain>
    </source>
</reference>
<evidence type="ECO:0000256" key="3">
    <source>
        <dbReference type="ARBA" id="ARBA00011217"/>
    </source>
</evidence>
<dbReference type="OrthoDB" id="437078at2759"/>
<evidence type="ECO:0000256" key="5">
    <source>
        <dbReference type="ARBA" id="ARBA00022880"/>
    </source>
</evidence>
<dbReference type="EMBL" id="MIKG01000026">
    <property type="protein sequence ID" value="RAO73803.1"/>
    <property type="molecule type" value="Genomic_DNA"/>
</dbReference>
<name>A0A364LDD8_TALAM</name>
<organism evidence="12 13">
    <name type="scientific">Talaromyces amestolkiae</name>
    <dbReference type="NCBI Taxonomy" id="1196081"/>
    <lineage>
        <taxon>Eukaryota</taxon>
        <taxon>Fungi</taxon>
        <taxon>Dikarya</taxon>
        <taxon>Ascomycota</taxon>
        <taxon>Pezizomycotina</taxon>
        <taxon>Eurotiomycetes</taxon>
        <taxon>Eurotiomycetidae</taxon>
        <taxon>Eurotiales</taxon>
        <taxon>Trichocomaceae</taxon>
        <taxon>Talaromyces</taxon>
        <taxon>Talaromyces sect. Talaromyces</taxon>
    </lineage>
</organism>
<evidence type="ECO:0000256" key="7">
    <source>
        <dbReference type="ARBA" id="ARBA00023306"/>
    </source>
</evidence>
<evidence type="ECO:0000256" key="10">
    <source>
        <dbReference type="SAM" id="MobiDB-lite"/>
    </source>
</evidence>
<feature type="compositionally biased region" description="Polar residues" evidence="10">
    <location>
        <begin position="268"/>
        <end position="277"/>
    </location>
</feature>
<evidence type="ECO:0000256" key="2">
    <source>
        <dbReference type="ARBA" id="ARBA00006075"/>
    </source>
</evidence>
<dbReference type="InterPro" id="IPR040038">
    <property type="entry name" value="TIPIN/Csm3/Swi3"/>
</dbReference>
<dbReference type="Pfam" id="PF07962">
    <property type="entry name" value="Swi3"/>
    <property type="match status" value="1"/>
</dbReference>
<feature type="region of interest" description="Disordered" evidence="10">
    <location>
        <begin position="147"/>
        <end position="188"/>
    </location>
</feature>
<feature type="domain" description="Chromosome segregation in meiosis protein 3" evidence="11">
    <location>
        <begin position="62"/>
        <end position="145"/>
    </location>
</feature>
<dbReference type="GO" id="GO:0031297">
    <property type="term" value="P:replication fork processing"/>
    <property type="evidence" value="ECO:0007669"/>
    <property type="project" value="UniProtKB-UniRule"/>
</dbReference>
<evidence type="ECO:0000256" key="6">
    <source>
        <dbReference type="ARBA" id="ARBA00023242"/>
    </source>
</evidence>
<comment type="similarity">
    <text evidence="2 9">Belongs to the CSM3 family.</text>
</comment>
<dbReference type="GO" id="GO:0000076">
    <property type="term" value="P:DNA replication checkpoint signaling"/>
    <property type="evidence" value="ECO:0007669"/>
    <property type="project" value="UniProtKB-UniRule"/>
</dbReference>
<dbReference type="PANTHER" id="PTHR13220">
    <property type="entry name" value="TIMELESS INTERACTING-RELATED"/>
    <property type="match status" value="1"/>
</dbReference>
<keyword evidence="7 9" id="KW-0131">Cell cycle</keyword>
<feature type="region of interest" description="Disordered" evidence="10">
    <location>
        <begin position="200"/>
        <end position="301"/>
    </location>
</feature>
<evidence type="ECO:0000313" key="13">
    <source>
        <dbReference type="Proteomes" id="UP000249363"/>
    </source>
</evidence>
<protein>
    <recommendedName>
        <fullName evidence="9">Chromosome segregation in meiosis protein</fullName>
    </recommendedName>
</protein>
<dbReference type="STRING" id="1196081.A0A364LDD8"/>
<dbReference type="GO" id="GO:0003677">
    <property type="term" value="F:DNA binding"/>
    <property type="evidence" value="ECO:0007669"/>
    <property type="project" value="TreeGrafter"/>
</dbReference>
<proteinExistence type="inferred from homology"/>
<keyword evidence="5" id="KW-0236">DNA replication inhibitor</keyword>
<evidence type="ECO:0000313" key="12">
    <source>
        <dbReference type="EMBL" id="RAO73803.1"/>
    </source>
</evidence>
<evidence type="ECO:0000256" key="9">
    <source>
        <dbReference type="RuleBase" id="RU366049"/>
    </source>
</evidence>
<dbReference type="AlphaFoldDB" id="A0A364LDD8"/>
<dbReference type="PANTHER" id="PTHR13220:SF11">
    <property type="entry name" value="TIMELESS-INTERACTING PROTEIN"/>
    <property type="match status" value="1"/>
</dbReference>
<keyword evidence="4 9" id="KW-0227">DNA damage</keyword>
<dbReference type="GeneID" id="63799029"/>
<feature type="compositionally biased region" description="Basic and acidic residues" evidence="10">
    <location>
        <begin position="147"/>
        <end position="165"/>
    </location>
</feature>
<accession>A0A364LDD8</accession>
<feature type="compositionally biased region" description="Polar residues" evidence="10">
    <location>
        <begin position="235"/>
        <end position="252"/>
    </location>
</feature>
<evidence type="ECO:0000256" key="8">
    <source>
        <dbReference type="ARBA" id="ARBA00025496"/>
    </source>
</evidence>
<comment type="subunit">
    <text evidence="3">Component of the fork protection complex (FPC) consisting of TOF1 and CSM3.</text>
</comment>
<dbReference type="InterPro" id="IPR012923">
    <property type="entry name" value="Csm3"/>
</dbReference>
<dbReference type="Proteomes" id="UP000249363">
    <property type="component" value="Unassembled WGS sequence"/>
</dbReference>
<comment type="caution">
    <text evidence="12">The sequence shown here is derived from an EMBL/GenBank/DDBJ whole genome shotgun (WGS) entry which is preliminary data.</text>
</comment>
<dbReference type="GO" id="GO:0006974">
    <property type="term" value="P:DNA damage response"/>
    <property type="evidence" value="ECO:0007669"/>
    <property type="project" value="UniProtKB-KW"/>
</dbReference>
<evidence type="ECO:0000259" key="11">
    <source>
        <dbReference type="Pfam" id="PF07962"/>
    </source>
</evidence>
<dbReference type="GO" id="GO:0043111">
    <property type="term" value="P:replication fork arrest"/>
    <property type="evidence" value="ECO:0007669"/>
    <property type="project" value="TreeGrafter"/>
</dbReference>
<comment type="function">
    <text evidence="9">Plays an important role in the control of DNA replication and the maintenance of replication fork stability.</text>
</comment>